<proteinExistence type="predicted"/>
<sequence length="246" mass="28453">MAPEVIIKRPMVTQPPIEGNLDCRARPFHSELCFDRETFRLQPELRDSFHLLQRHIAKALHIPYEPIRPEDYRVWAHPSQSDMVHILSRGTSTCPYLLRKELPPSIFFIDALLRHNIYPLQHMVQRRGALLEVLFRISEGFFFGPHHLIMAALLYFEEKILEHLGYPSEPQLERRRICREIFTLDKWTSMTTYNVEPETLAAPEHPEEPRSVEIFADMRAPAPVVPSIGLIPEVASSTPPATLGLH</sequence>
<dbReference type="Proteomes" id="UP001227230">
    <property type="component" value="Chromosome 2"/>
</dbReference>
<organism evidence="1 2">
    <name type="scientific">Vitis vinifera</name>
    <name type="common">Grape</name>
    <dbReference type="NCBI Taxonomy" id="29760"/>
    <lineage>
        <taxon>Eukaryota</taxon>
        <taxon>Viridiplantae</taxon>
        <taxon>Streptophyta</taxon>
        <taxon>Embryophyta</taxon>
        <taxon>Tracheophyta</taxon>
        <taxon>Spermatophyta</taxon>
        <taxon>Magnoliopsida</taxon>
        <taxon>eudicotyledons</taxon>
        <taxon>Gunneridae</taxon>
        <taxon>Pentapetalae</taxon>
        <taxon>rosids</taxon>
        <taxon>Vitales</taxon>
        <taxon>Vitaceae</taxon>
        <taxon>Viteae</taxon>
        <taxon>Vitis</taxon>
    </lineage>
</organism>
<evidence type="ECO:0000313" key="1">
    <source>
        <dbReference type="EMBL" id="WJZ82874.1"/>
    </source>
</evidence>
<keyword evidence="2" id="KW-1185">Reference proteome</keyword>
<evidence type="ECO:0000313" key="2">
    <source>
        <dbReference type="Proteomes" id="UP001227230"/>
    </source>
</evidence>
<name>A0ABY9BJB0_VITVI</name>
<protein>
    <submittedName>
        <fullName evidence="1">Uncharacterized protein</fullName>
    </submittedName>
</protein>
<accession>A0ABY9BJB0</accession>
<gene>
    <name evidence="1" type="ORF">VitviT2T_002598</name>
</gene>
<dbReference type="EMBL" id="CP126649">
    <property type="protein sequence ID" value="WJZ82874.1"/>
    <property type="molecule type" value="Genomic_DNA"/>
</dbReference>
<reference evidence="1 2" key="1">
    <citation type="journal article" date="2023" name="Hortic Res">
        <title>The complete reference genome for grapevine (Vitis vinifera L.) genetics and breeding.</title>
        <authorList>
            <person name="Shi X."/>
            <person name="Cao S."/>
            <person name="Wang X."/>
            <person name="Huang S."/>
            <person name="Wang Y."/>
            <person name="Liu Z."/>
            <person name="Liu W."/>
            <person name="Leng X."/>
            <person name="Peng Y."/>
            <person name="Wang N."/>
            <person name="Wang Y."/>
            <person name="Ma Z."/>
            <person name="Xu X."/>
            <person name="Zhang F."/>
            <person name="Xue H."/>
            <person name="Zhong H."/>
            <person name="Wang Y."/>
            <person name="Zhang K."/>
            <person name="Velt A."/>
            <person name="Avia K."/>
            <person name="Holtgrawe D."/>
            <person name="Grimplet J."/>
            <person name="Matus J.T."/>
            <person name="Ware D."/>
            <person name="Wu X."/>
            <person name="Wang H."/>
            <person name="Liu C."/>
            <person name="Fang Y."/>
            <person name="Rustenholz C."/>
            <person name="Cheng Z."/>
            <person name="Xiao H."/>
            <person name="Zhou Y."/>
        </authorList>
    </citation>
    <scope>NUCLEOTIDE SEQUENCE [LARGE SCALE GENOMIC DNA]</scope>
    <source>
        <strain evidence="2">cv. Pinot noir / PN40024</strain>
        <tissue evidence="1">Leaf</tissue>
    </source>
</reference>